<evidence type="ECO:0000256" key="1">
    <source>
        <dbReference type="SAM" id="MobiDB-lite"/>
    </source>
</evidence>
<gene>
    <name evidence="3" type="ORF">CFX0092_A3101</name>
</gene>
<evidence type="ECO:0000313" key="4">
    <source>
        <dbReference type="Proteomes" id="UP000215027"/>
    </source>
</evidence>
<dbReference type="InterPro" id="IPR001466">
    <property type="entry name" value="Beta-lactam-related"/>
</dbReference>
<dbReference type="EMBL" id="LN890655">
    <property type="protein sequence ID" value="CUS04979.2"/>
    <property type="molecule type" value="Genomic_DNA"/>
</dbReference>
<dbReference type="Gene3D" id="3.40.710.10">
    <property type="entry name" value="DD-peptidase/beta-lactamase superfamily"/>
    <property type="match status" value="1"/>
</dbReference>
<dbReference type="SUPFAM" id="SSF56601">
    <property type="entry name" value="beta-lactamase/transpeptidase-like"/>
    <property type="match status" value="1"/>
</dbReference>
<proteinExistence type="predicted"/>
<dbReference type="InterPro" id="IPR050789">
    <property type="entry name" value="Diverse_Enzym_Activities"/>
</dbReference>
<feature type="domain" description="Beta-lactamase-related" evidence="2">
    <location>
        <begin position="25"/>
        <end position="336"/>
    </location>
</feature>
<dbReference type="Proteomes" id="UP000215027">
    <property type="component" value="Chromosome I"/>
</dbReference>
<dbReference type="RefSeq" id="WP_095044249.1">
    <property type="nucleotide sequence ID" value="NZ_LN890655.1"/>
</dbReference>
<sequence>MMNVTVQHDNTDVDFKWICDFVMAEMHRLGVPGVAVGIFYEGRQYLAGFGITSVENPLPVTADTLFQIGSTTKTITGTIIMQLVEKGLIDLDEPVRHYLPTLSLADKTAEQTVTPRHLLTHMGGWLGDFFRETGNGDDSLSRYVEEMAELPQVVPVGALWSYNNAGFGLAGRLIEVVTGKVYEDVAQELVLTPLRMNDSYFFPADVISRRFVVGHRNNKKTGPEVLRPWALARSAHAVGGLCSTARDQMRYARFHLGDGTAATGQRLLSADTIHAMQIPHAPANLGRQMGLSWILKDYGDAWAVLHGGATKGQLSAFQMVPTRGFAITVLTNAEEGGMLGDAVVARAMQHYLGLREPEMTYLDLTPDELAAYEGRYEARLSHLELYVKKEQLMMRSIPQGGFPDKDSPASPTPPPSRLAFFGPDRVVALDEPLINTKAEFIRDEEGRIVWLRTSRLHRRVE</sequence>
<reference evidence="3" key="1">
    <citation type="submission" date="2016-01" db="EMBL/GenBank/DDBJ databases">
        <authorList>
            <person name="Mcilroy J.S."/>
            <person name="Karst M S."/>
            <person name="Albertsen M."/>
        </authorList>
    </citation>
    <scope>NUCLEOTIDE SEQUENCE</scope>
    <source>
        <strain evidence="3">Cfx-K</strain>
    </source>
</reference>
<dbReference type="PANTHER" id="PTHR43283:SF3">
    <property type="entry name" value="BETA-LACTAMASE FAMILY PROTEIN (AFU_ORTHOLOGUE AFUA_5G07500)"/>
    <property type="match status" value="1"/>
</dbReference>
<dbReference type="Pfam" id="PF00144">
    <property type="entry name" value="Beta-lactamase"/>
    <property type="match status" value="1"/>
</dbReference>
<evidence type="ECO:0000259" key="2">
    <source>
        <dbReference type="Pfam" id="PF00144"/>
    </source>
</evidence>
<organism evidence="3 4">
    <name type="scientific">Candidatus Promineifilum breve</name>
    <dbReference type="NCBI Taxonomy" id="1806508"/>
    <lineage>
        <taxon>Bacteria</taxon>
        <taxon>Bacillati</taxon>
        <taxon>Chloroflexota</taxon>
        <taxon>Ardenticatenia</taxon>
        <taxon>Candidatus Promineifilales</taxon>
        <taxon>Candidatus Promineifilaceae</taxon>
        <taxon>Candidatus Promineifilum</taxon>
    </lineage>
</organism>
<dbReference type="PANTHER" id="PTHR43283">
    <property type="entry name" value="BETA-LACTAMASE-RELATED"/>
    <property type="match status" value="1"/>
</dbReference>
<name>A0A160T642_9CHLR</name>
<dbReference type="OrthoDB" id="119951at2"/>
<feature type="region of interest" description="Disordered" evidence="1">
    <location>
        <begin position="397"/>
        <end position="416"/>
    </location>
</feature>
<dbReference type="KEGG" id="pbf:CFX0092_A3101"/>
<accession>A0A160T642</accession>
<dbReference type="AlphaFoldDB" id="A0A160T642"/>
<evidence type="ECO:0000313" key="3">
    <source>
        <dbReference type="EMBL" id="CUS04979.2"/>
    </source>
</evidence>
<keyword evidence="4" id="KW-1185">Reference proteome</keyword>
<dbReference type="InterPro" id="IPR012338">
    <property type="entry name" value="Beta-lactam/transpept-like"/>
</dbReference>
<protein>
    <submittedName>
        <fullName evidence="3">Penicillin-binding protein, beta-lactamase class C</fullName>
    </submittedName>
</protein>